<organism evidence="1 2">
    <name type="scientific">Corynebacterium urealyticum (strain ATCC 43042 / DSM 7109)</name>
    <dbReference type="NCBI Taxonomy" id="504474"/>
    <lineage>
        <taxon>Bacteria</taxon>
        <taxon>Bacillati</taxon>
        <taxon>Actinomycetota</taxon>
        <taxon>Actinomycetes</taxon>
        <taxon>Mycobacteriales</taxon>
        <taxon>Corynebacteriaceae</taxon>
        <taxon>Corynebacterium</taxon>
    </lineage>
</organism>
<dbReference type="Pfam" id="PF09485">
    <property type="entry name" value="CRISPR_Cse2"/>
    <property type="match status" value="1"/>
</dbReference>
<keyword evidence="2" id="KW-1185">Reference proteome</keyword>
<evidence type="ECO:0000313" key="2">
    <source>
        <dbReference type="Proteomes" id="UP000001727"/>
    </source>
</evidence>
<gene>
    <name evidence="1" type="primary">casF</name>
    <name evidence="1" type="ordered locus">cu1971</name>
</gene>
<proteinExistence type="predicted"/>
<dbReference type="EMBL" id="AM942444">
    <property type="protein sequence ID" value="CAQ05928.1"/>
    <property type="molecule type" value="Genomic_DNA"/>
</dbReference>
<evidence type="ECO:0000313" key="1">
    <source>
        <dbReference type="EMBL" id="CAQ05928.1"/>
    </source>
</evidence>
<dbReference type="HOGENOM" id="CLU_081588_0_0_11"/>
<protein>
    <submittedName>
        <fullName evidence="1">CRISPR-associated protein</fullName>
    </submittedName>
</protein>
<dbReference type="InterPro" id="IPR038287">
    <property type="entry name" value="Cse2_sf"/>
</dbReference>
<dbReference type="RefSeq" id="WP_012361195.1">
    <property type="nucleotide sequence ID" value="NC_010545.1"/>
</dbReference>
<dbReference type="KEGG" id="cur:cu1971"/>
<dbReference type="InterPro" id="IPR013382">
    <property type="entry name" value="CRISPR-assoc_prot_Cse2"/>
</dbReference>
<name>B1VIY2_CORU7</name>
<dbReference type="eggNOG" id="ENOG5033037">
    <property type="taxonomic scope" value="Bacteria"/>
</dbReference>
<dbReference type="STRING" id="504474.cu1971"/>
<dbReference type="CDD" id="cd09731">
    <property type="entry name" value="Cse2_I-E"/>
    <property type="match status" value="1"/>
</dbReference>
<reference evidence="1 2" key="1">
    <citation type="journal article" date="2008" name="J. Biotechnol.">
        <title>The lifestyle of Corynebacterium urealyticum derived from its complete genome sequence established by pyrosequencing.</title>
        <authorList>
            <person name="Tauch A."/>
            <person name="Trost E."/>
            <person name="Tilker A."/>
            <person name="Ludewig U."/>
            <person name="Schneiker S."/>
            <person name="Goesmann A."/>
            <person name="Arnold W."/>
            <person name="Bekel T."/>
            <person name="Brinkrolf K."/>
            <person name="Brune I."/>
            <person name="Goetker S."/>
            <person name="Kalinowski J."/>
            <person name="Kamp P.-B."/>
            <person name="Lobo F.P."/>
            <person name="Viehoever P."/>
            <person name="Weisshaar B."/>
            <person name="Soriano F."/>
            <person name="Droege M."/>
            <person name="Puehler A."/>
        </authorList>
    </citation>
    <scope>NUCLEOTIDE SEQUENCE [LARGE SCALE GENOMIC DNA]</scope>
    <source>
        <strain evidence="2">ATCC 43042 / DSM 7109</strain>
    </source>
</reference>
<dbReference type="Gene3D" id="1.10.520.40">
    <property type="entry name" value="CRISPR-associated protein Cse2"/>
    <property type="match status" value="1"/>
</dbReference>
<dbReference type="GeneID" id="60604748"/>
<dbReference type="NCBIfam" id="TIGR02548">
    <property type="entry name" value="casB_cse2"/>
    <property type="match status" value="1"/>
</dbReference>
<dbReference type="Proteomes" id="UP000001727">
    <property type="component" value="Chromosome"/>
</dbReference>
<accession>B1VIY2</accession>
<sequence length="231" mass="25067">MASDLKATAPSPGVAADVAGTGTAEAATPAEQRPNLKFAVGRTAEILQRDYLAGGNTAAANARGTLAELRKAGALKLENHPLALESVLMALLVPLSEREQGKSDHASPSERAAFYALTLFGQHMQSSQQQVHNSEQSFAAACGRLHATVESKSIKPRFDAMQSAFNEDTRMIHLRNLIALLRDKKIGFDYGQLAQDLRSLQNPRRRNGVLLRWGRDFANGTFRGRANTEES</sequence>
<dbReference type="AlphaFoldDB" id="B1VIY2"/>